<dbReference type="GO" id="GO:0003677">
    <property type="term" value="F:DNA binding"/>
    <property type="evidence" value="ECO:0007669"/>
    <property type="project" value="InterPro"/>
</dbReference>
<dbReference type="PROSITE" id="PS50162">
    <property type="entry name" value="RECA_2"/>
    <property type="match status" value="1"/>
</dbReference>
<evidence type="ECO:0000313" key="5">
    <source>
        <dbReference type="EMBL" id="KAF5788989.1"/>
    </source>
</evidence>
<reference evidence="5" key="3">
    <citation type="submission" date="2020-06" db="EMBL/GenBank/DDBJ databases">
        <title>Helianthus annuus Genome sequencing and assembly Release 2.</title>
        <authorList>
            <person name="Gouzy J."/>
            <person name="Langlade N."/>
            <person name="Munos S."/>
        </authorList>
    </citation>
    <scope>NUCLEOTIDE SEQUENCE</scope>
    <source>
        <tissue evidence="5">Leaves</tissue>
    </source>
</reference>
<dbReference type="Gene3D" id="3.40.50.300">
    <property type="entry name" value="P-loop containing nucleotide triphosphate hydrolases"/>
    <property type="match status" value="1"/>
</dbReference>
<reference evidence="5 7" key="1">
    <citation type="journal article" date="2017" name="Nature">
        <title>The sunflower genome provides insights into oil metabolism, flowering and Asterid evolution.</title>
        <authorList>
            <person name="Badouin H."/>
            <person name="Gouzy J."/>
            <person name="Grassa C.J."/>
            <person name="Murat F."/>
            <person name="Staton S.E."/>
            <person name="Cottret L."/>
            <person name="Lelandais-Briere C."/>
            <person name="Owens G.L."/>
            <person name="Carrere S."/>
            <person name="Mayjonade B."/>
            <person name="Legrand L."/>
            <person name="Gill N."/>
            <person name="Kane N.C."/>
            <person name="Bowers J.E."/>
            <person name="Hubner S."/>
            <person name="Bellec A."/>
            <person name="Berard A."/>
            <person name="Berges H."/>
            <person name="Blanchet N."/>
            <person name="Boniface M.C."/>
            <person name="Brunel D."/>
            <person name="Catrice O."/>
            <person name="Chaidir N."/>
            <person name="Claudel C."/>
            <person name="Donnadieu C."/>
            <person name="Faraut T."/>
            <person name="Fievet G."/>
            <person name="Helmstetter N."/>
            <person name="King M."/>
            <person name="Knapp S.J."/>
            <person name="Lai Z."/>
            <person name="Le Paslier M.C."/>
            <person name="Lippi Y."/>
            <person name="Lorenzon L."/>
            <person name="Mandel J.R."/>
            <person name="Marage G."/>
            <person name="Marchand G."/>
            <person name="Marquand E."/>
            <person name="Bret-Mestries E."/>
            <person name="Morien E."/>
            <person name="Nambeesan S."/>
            <person name="Nguyen T."/>
            <person name="Pegot-Espagnet P."/>
            <person name="Pouilly N."/>
            <person name="Raftis F."/>
            <person name="Sallet E."/>
            <person name="Schiex T."/>
            <person name="Thomas J."/>
            <person name="Vandecasteele C."/>
            <person name="Vares D."/>
            <person name="Vear F."/>
            <person name="Vautrin S."/>
            <person name="Crespi M."/>
            <person name="Mangin B."/>
            <person name="Burke J.M."/>
            <person name="Salse J."/>
            <person name="Munos S."/>
            <person name="Vincourt P."/>
            <person name="Rieseberg L.H."/>
            <person name="Langlade N.B."/>
        </authorList>
    </citation>
    <scope>NUCLEOTIDE SEQUENCE [LARGE SCALE GENOMIC DNA]</scope>
    <source>
        <strain evidence="7">cv. SF193</strain>
        <tissue evidence="5">Leaves</tissue>
    </source>
</reference>
<dbReference type="InterPro" id="IPR027417">
    <property type="entry name" value="P-loop_NTPase"/>
</dbReference>
<sequence length="175" mass="20109">MMVETRFAHMIVDNAIALYRTVFSGRGELSARLMHLAKFLRSLQKLADEFGLALVITNQVVAQVDKKMCFYDGWLKVIHDLRLPRCYVGLHLKHSYSVSDVVMGWREFMDDNHIVVGYRWMLKLRKLRIPHWFVGLVTTAVALMALVVLQVGTTIKTGSSPVAEDGIRWERLSFE</sequence>
<evidence type="ECO:0000256" key="1">
    <source>
        <dbReference type="ARBA" id="ARBA00022741"/>
    </source>
</evidence>
<organism evidence="6 7">
    <name type="scientific">Helianthus annuus</name>
    <name type="common">Common sunflower</name>
    <dbReference type="NCBI Taxonomy" id="4232"/>
    <lineage>
        <taxon>Eukaryota</taxon>
        <taxon>Viridiplantae</taxon>
        <taxon>Streptophyta</taxon>
        <taxon>Embryophyta</taxon>
        <taxon>Tracheophyta</taxon>
        <taxon>Spermatophyta</taxon>
        <taxon>Magnoliopsida</taxon>
        <taxon>eudicotyledons</taxon>
        <taxon>Gunneridae</taxon>
        <taxon>Pentapetalae</taxon>
        <taxon>asterids</taxon>
        <taxon>campanulids</taxon>
        <taxon>Asterales</taxon>
        <taxon>Asteraceae</taxon>
        <taxon>Asteroideae</taxon>
        <taxon>Heliantheae alliance</taxon>
        <taxon>Heliantheae</taxon>
        <taxon>Helianthus</taxon>
    </lineage>
</organism>
<keyword evidence="7" id="KW-1185">Reference proteome</keyword>
<evidence type="ECO:0000313" key="7">
    <source>
        <dbReference type="Proteomes" id="UP000215914"/>
    </source>
</evidence>
<dbReference type="PANTHER" id="PTHR22942:SF39">
    <property type="entry name" value="DNA REPAIR PROTEIN RAD51 HOMOLOG 1"/>
    <property type="match status" value="1"/>
</dbReference>
<feature type="transmembrane region" description="Helical" evidence="3">
    <location>
        <begin position="129"/>
        <end position="151"/>
    </location>
</feature>
<dbReference type="GO" id="GO:0006281">
    <property type="term" value="P:DNA repair"/>
    <property type="evidence" value="ECO:0007669"/>
    <property type="project" value="InterPro"/>
</dbReference>
<dbReference type="Proteomes" id="UP000215914">
    <property type="component" value="Chromosome 9"/>
</dbReference>
<protein>
    <submittedName>
        <fullName evidence="5 6">DNA recombination and repair protein Rad51</fullName>
    </submittedName>
</protein>
<keyword evidence="2" id="KW-0067">ATP-binding</keyword>
<dbReference type="AlphaFoldDB" id="A0A251TR67"/>
<keyword evidence="3" id="KW-1133">Transmembrane helix</keyword>
<reference evidence="6" key="2">
    <citation type="submission" date="2017-02" db="EMBL/GenBank/DDBJ databases">
        <title>Sunflower complete genome.</title>
        <authorList>
            <person name="Langlade N."/>
            <person name="Munos S."/>
        </authorList>
    </citation>
    <scope>NUCLEOTIDE SEQUENCE [LARGE SCALE GENOMIC DNA]</scope>
    <source>
        <tissue evidence="6">Leaves</tissue>
    </source>
</reference>
<evidence type="ECO:0000259" key="4">
    <source>
        <dbReference type="PROSITE" id="PS50162"/>
    </source>
</evidence>
<accession>A0A251TR67</accession>
<dbReference type="Pfam" id="PF08423">
    <property type="entry name" value="Rad51"/>
    <property type="match status" value="1"/>
</dbReference>
<dbReference type="SUPFAM" id="SSF52540">
    <property type="entry name" value="P-loop containing nucleoside triphosphate hydrolases"/>
    <property type="match status" value="1"/>
</dbReference>
<dbReference type="PANTHER" id="PTHR22942">
    <property type="entry name" value="RECA/RAD51/RADA DNA STRAND-PAIRING FAMILY MEMBER"/>
    <property type="match status" value="1"/>
</dbReference>
<dbReference type="GO" id="GO:0005524">
    <property type="term" value="F:ATP binding"/>
    <property type="evidence" value="ECO:0007669"/>
    <property type="project" value="UniProtKB-KW"/>
</dbReference>
<evidence type="ECO:0000256" key="3">
    <source>
        <dbReference type="SAM" id="Phobius"/>
    </source>
</evidence>
<dbReference type="EMBL" id="CM007898">
    <property type="protein sequence ID" value="OTG13625.1"/>
    <property type="molecule type" value="Genomic_DNA"/>
</dbReference>
<dbReference type="STRING" id="4232.A0A251TR67"/>
<name>A0A251TR67_HELAN</name>
<dbReference type="InParanoid" id="A0A251TR67"/>
<dbReference type="GO" id="GO:0140664">
    <property type="term" value="F:ATP-dependent DNA damage sensor activity"/>
    <property type="evidence" value="ECO:0007669"/>
    <property type="project" value="InterPro"/>
</dbReference>
<gene>
    <name evidence="6" type="ORF">HannXRQ_Chr09g0240231</name>
    <name evidence="5" type="ORF">HanXRQr2_Chr09g0365611</name>
</gene>
<keyword evidence="1" id="KW-0547">Nucleotide-binding</keyword>
<keyword evidence="3" id="KW-0812">Transmembrane</keyword>
<dbReference type="InterPro" id="IPR013632">
    <property type="entry name" value="Rad51_C"/>
</dbReference>
<keyword evidence="3" id="KW-0472">Membrane</keyword>
<dbReference type="Gramene" id="mRNA:HanXRQr2_Chr09g0365611">
    <property type="protein sequence ID" value="mRNA:HanXRQr2_Chr09g0365611"/>
    <property type="gene ID" value="HanXRQr2_Chr09g0365611"/>
</dbReference>
<evidence type="ECO:0000256" key="2">
    <source>
        <dbReference type="ARBA" id="ARBA00022840"/>
    </source>
</evidence>
<proteinExistence type="predicted"/>
<evidence type="ECO:0000313" key="6">
    <source>
        <dbReference type="EMBL" id="OTG13625.1"/>
    </source>
</evidence>
<dbReference type="InterPro" id="IPR020588">
    <property type="entry name" value="RecA_ATP-bd"/>
</dbReference>
<feature type="domain" description="RecA family profile 1" evidence="4">
    <location>
        <begin position="1"/>
        <end position="60"/>
    </location>
</feature>
<dbReference type="EMBL" id="MNCJ02000324">
    <property type="protein sequence ID" value="KAF5788989.1"/>
    <property type="molecule type" value="Genomic_DNA"/>
</dbReference>